<dbReference type="SUPFAM" id="SSF52113">
    <property type="entry name" value="BRCT domain"/>
    <property type="match status" value="1"/>
</dbReference>
<dbReference type="InterPro" id="IPR013520">
    <property type="entry name" value="Ribonucl_H"/>
</dbReference>
<evidence type="ECO:0000313" key="2">
    <source>
        <dbReference type="EMBL" id="KGF35794.1"/>
    </source>
</evidence>
<name>A0A096BRH2_9BACT</name>
<keyword evidence="2" id="KW-0540">Nuclease</keyword>
<keyword evidence="2" id="KW-0269">Exonuclease</keyword>
<dbReference type="CDD" id="cd17748">
    <property type="entry name" value="BRCT_DNA_ligase_like"/>
    <property type="match status" value="1"/>
</dbReference>
<keyword evidence="2" id="KW-0378">Hydrolase</keyword>
<dbReference type="Pfam" id="PF00929">
    <property type="entry name" value="RNase_T"/>
    <property type="match status" value="1"/>
</dbReference>
<dbReference type="GO" id="GO:0008408">
    <property type="term" value="F:3'-5' exonuclease activity"/>
    <property type="evidence" value="ECO:0007669"/>
    <property type="project" value="TreeGrafter"/>
</dbReference>
<dbReference type="PANTHER" id="PTHR30231:SF42">
    <property type="entry name" value="EXONUCLEASE"/>
    <property type="match status" value="1"/>
</dbReference>
<evidence type="ECO:0000259" key="1">
    <source>
        <dbReference type="PROSITE" id="PS50172"/>
    </source>
</evidence>
<dbReference type="InterPro" id="IPR036397">
    <property type="entry name" value="RNaseH_sf"/>
</dbReference>
<accession>A0A096BRH2</accession>
<dbReference type="SUPFAM" id="SSF53098">
    <property type="entry name" value="Ribonuclease H-like"/>
    <property type="match status" value="1"/>
</dbReference>
<organism evidence="2 3">
    <name type="scientific">Hoylesella buccalis DNF00853</name>
    <dbReference type="NCBI Taxonomy" id="1401074"/>
    <lineage>
        <taxon>Bacteria</taxon>
        <taxon>Pseudomonadati</taxon>
        <taxon>Bacteroidota</taxon>
        <taxon>Bacteroidia</taxon>
        <taxon>Bacteroidales</taxon>
        <taxon>Prevotellaceae</taxon>
        <taxon>Hoylesella</taxon>
    </lineage>
</organism>
<reference evidence="2 3" key="1">
    <citation type="submission" date="2014-07" db="EMBL/GenBank/DDBJ databases">
        <authorList>
            <person name="McCorrison J."/>
            <person name="Sanka R."/>
            <person name="Torralba M."/>
            <person name="Gillis M."/>
            <person name="Haft D.H."/>
            <person name="Methe B."/>
            <person name="Sutton G."/>
            <person name="Nelson K.E."/>
        </authorList>
    </citation>
    <scope>NUCLEOTIDE SEQUENCE [LARGE SCALE GENOMIC DNA]</scope>
    <source>
        <strain evidence="2 3">DNF00853</strain>
    </source>
</reference>
<dbReference type="AlphaFoldDB" id="A0A096BRH2"/>
<dbReference type="EMBL" id="JRNN01000035">
    <property type="protein sequence ID" value="KGF35794.1"/>
    <property type="molecule type" value="Genomic_DNA"/>
</dbReference>
<dbReference type="PROSITE" id="PS50172">
    <property type="entry name" value="BRCT"/>
    <property type="match status" value="1"/>
</dbReference>
<proteinExistence type="predicted"/>
<dbReference type="GO" id="GO:0005829">
    <property type="term" value="C:cytosol"/>
    <property type="evidence" value="ECO:0007669"/>
    <property type="project" value="TreeGrafter"/>
</dbReference>
<dbReference type="Gene3D" id="3.40.50.10190">
    <property type="entry name" value="BRCT domain"/>
    <property type="match status" value="1"/>
</dbReference>
<comment type="caution">
    <text evidence="2">The sequence shown here is derived from an EMBL/GenBank/DDBJ whole genome shotgun (WGS) entry which is preliminary data.</text>
</comment>
<dbReference type="InterPro" id="IPR001357">
    <property type="entry name" value="BRCT_dom"/>
</dbReference>
<gene>
    <name evidence="2" type="ORF">HMPREF2137_03635</name>
</gene>
<dbReference type="PANTHER" id="PTHR30231">
    <property type="entry name" value="DNA POLYMERASE III SUBUNIT EPSILON"/>
    <property type="match status" value="1"/>
</dbReference>
<evidence type="ECO:0000313" key="3">
    <source>
        <dbReference type="Proteomes" id="UP000029556"/>
    </source>
</evidence>
<dbReference type="InterPro" id="IPR036420">
    <property type="entry name" value="BRCT_dom_sf"/>
</dbReference>
<sequence length="283" mass="31796">MEKLTFTAFDFETMTSERTSACAIGIVRVVDNVIVEKYYSLIKPIPDNSENTNTFVNGISMEMVQDAPTFVELWQKIENYFKGQTIVAHGLAFDLDVLRKQISYYGIDHVQCRGIDTYELTGYNLVDSCQKFNIPFTNHHDALADATACAEMVLVINGVKLPETHEKPKNPQKAFSGKRVRHDTLQPLSEDEVENKGTIFFEKRVVLTGDLQHFSSRQQVSEILRKLGADINTAISKRTEIVVVGDKPGPSKMEKIATLQSQGVEIKVINEQELLAILREANA</sequence>
<dbReference type="OrthoDB" id="9803913at2"/>
<dbReference type="GO" id="GO:0003676">
    <property type="term" value="F:nucleic acid binding"/>
    <property type="evidence" value="ECO:0007669"/>
    <property type="project" value="InterPro"/>
</dbReference>
<feature type="domain" description="BRCT" evidence="1">
    <location>
        <begin position="195"/>
        <end position="283"/>
    </location>
</feature>
<dbReference type="SMART" id="SM00479">
    <property type="entry name" value="EXOIII"/>
    <property type="match status" value="1"/>
</dbReference>
<dbReference type="Gene3D" id="3.30.420.10">
    <property type="entry name" value="Ribonuclease H-like superfamily/Ribonuclease H"/>
    <property type="match status" value="1"/>
</dbReference>
<dbReference type="Proteomes" id="UP000029556">
    <property type="component" value="Unassembled WGS sequence"/>
</dbReference>
<dbReference type="RefSeq" id="WP_036872146.1">
    <property type="nucleotide sequence ID" value="NZ_JRNN01000035.1"/>
</dbReference>
<protein>
    <submittedName>
        <fullName evidence="2">Exonuclease</fullName>
    </submittedName>
</protein>
<dbReference type="InterPro" id="IPR012337">
    <property type="entry name" value="RNaseH-like_sf"/>
</dbReference>
<dbReference type="SMART" id="SM00292">
    <property type="entry name" value="BRCT"/>
    <property type="match status" value="1"/>
</dbReference>
<dbReference type="GO" id="GO:0006259">
    <property type="term" value="P:DNA metabolic process"/>
    <property type="evidence" value="ECO:0007669"/>
    <property type="project" value="UniProtKB-ARBA"/>
</dbReference>